<name>A0A2S5DC50_9NEIS</name>
<evidence type="ECO:0000256" key="1">
    <source>
        <dbReference type="ARBA" id="ARBA00009437"/>
    </source>
</evidence>
<keyword evidence="7" id="KW-1185">Reference proteome</keyword>
<dbReference type="SUPFAM" id="SSF53850">
    <property type="entry name" value="Periplasmic binding protein-like II"/>
    <property type="match status" value="1"/>
</dbReference>
<reference evidence="7" key="1">
    <citation type="submission" date="2018-02" db="EMBL/GenBank/DDBJ databases">
        <authorList>
            <person name="O'Hara-Hanley K."/>
            <person name="Soby S."/>
        </authorList>
    </citation>
    <scope>NUCLEOTIDE SEQUENCE [LARGE SCALE GENOMIC DNA]</scope>
    <source>
        <strain evidence="7">MWU14-2602</strain>
    </source>
</reference>
<gene>
    <name evidence="6" type="ORF">C2I19_18055</name>
</gene>
<dbReference type="RefSeq" id="WP_103904027.1">
    <property type="nucleotide sequence ID" value="NZ_PQWB01000114.1"/>
</dbReference>
<comment type="similarity">
    <text evidence="1">Belongs to the LysR transcriptional regulatory family.</text>
</comment>
<sequence length="309" mass="35232">MDQNVNLNLLFSLKALLETRNLTHAANRLGLAQSAMSRHLVQLRNEFKDPLLVREGSSYILTERAKSLRVDLDALLLNISKIYDPSEFNPALCERIFTFAGSDYLAEYMFPDIVDRVLPLASKANISFLSWRANHFKILVDEEVDLMGAIADQLPENIYGKSVGQDRPVCVMAANHPLAEQGELTLNDYSHFQHVHISGASDKDGFVDNYLSRAGMKRNIRIETPYYVSALSIVARSQLLLTIPEHMAAKFMLQFPVCFKPIPFVDHVNQYWLLWHGRVDKDPAHRWFREHVFDVLYHSIHGVAQRGGN</sequence>
<comment type="caution">
    <text evidence="6">The sequence shown here is derived from an EMBL/GenBank/DDBJ whole genome shotgun (WGS) entry which is preliminary data.</text>
</comment>
<dbReference type="InterPro" id="IPR036388">
    <property type="entry name" value="WH-like_DNA-bd_sf"/>
</dbReference>
<dbReference type="GO" id="GO:0003677">
    <property type="term" value="F:DNA binding"/>
    <property type="evidence" value="ECO:0007669"/>
    <property type="project" value="UniProtKB-KW"/>
</dbReference>
<dbReference type="Pfam" id="PF00126">
    <property type="entry name" value="HTH_1"/>
    <property type="match status" value="1"/>
</dbReference>
<dbReference type="Proteomes" id="UP000237082">
    <property type="component" value="Unassembled WGS sequence"/>
</dbReference>
<dbReference type="AlphaFoldDB" id="A0A2S5DC50"/>
<dbReference type="InterPro" id="IPR000847">
    <property type="entry name" value="LysR_HTH_N"/>
</dbReference>
<dbReference type="OrthoDB" id="8924032at2"/>
<accession>A0A2S5DC50</accession>
<dbReference type="PANTHER" id="PTHR30118:SF15">
    <property type="entry name" value="TRANSCRIPTIONAL REGULATORY PROTEIN"/>
    <property type="match status" value="1"/>
</dbReference>
<organism evidence="6 7">
    <name type="scientific">Chromobacterium alticapitis</name>
    <dbReference type="NCBI Taxonomy" id="2073169"/>
    <lineage>
        <taxon>Bacteria</taxon>
        <taxon>Pseudomonadati</taxon>
        <taxon>Pseudomonadota</taxon>
        <taxon>Betaproteobacteria</taxon>
        <taxon>Neisseriales</taxon>
        <taxon>Chromobacteriaceae</taxon>
        <taxon>Chromobacterium</taxon>
    </lineage>
</organism>
<dbReference type="CDD" id="cd08417">
    <property type="entry name" value="PBP2_Nitroaromatics_like"/>
    <property type="match status" value="1"/>
</dbReference>
<evidence type="ECO:0000256" key="4">
    <source>
        <dbReference type="ARBA" id="ARBA00023163"/>
    </source>
</evidence>
<dbReference type="Pfam" id="PF03466">
    <property type="entry name" value="LysR_substrate"/>
    <property type="match status" value="1"/>
</dbReference>
<evidence type="ECO:0000256" key="3">
    <source>
        <dbReference type="ARBA" id="ARBA00023125"/>
    </source>
</evidence>
<dbReference type="InterPro" id="IPR050389">
    <property type="entry name" value="LysR-type_TF"/>
</dbReference>
<evidence type="ECO:0000259" key="5">
    <source>
        <dbReference type="PROSITE" id="PS50931"/>
    </source>
</evidence>
<evidence type="ECO:0000256" key="2">
    <source>
        <dbReference type="ARBA" id="ARBA00023015"/>
    </source>
</evidence>
<dbReference type="InterPro" id="IPR037402">
    <property type="entry name" value="YidZ_PBP2"/>
</dbReference>
<dbReference type="EMBL" id="PQWB01000114">
    <property type="protein sequence ID" value="POZ60591.1"/>
    <property type="molecule type" value="Genomic_DNA"/>
</dbReference>
<evidence type="ECO:0000313" key="6">
    <source>
        <dbReference type="EMBL" id="POZ60591.1"/>
    </source>
</evidence>
<keyword evidence="3" id="KW-0238">DNA-binding</keyword>
<dbReference type="Gene3D" id="3.40.190.10">
    <property type="entry name" value="Periplasmic binding protein-like II"/>
    <property type="match status" value="2"/>
</dbReference>
<proteinExistence type="inferred from homology"/>
<evidence type="ECO:0000313" key="7">
    <source>
        <dbReference type="Proteomes" id="UP000237082"/>
    </source>
</evidence>
<keyword evidence="2" id="KW-0805">Transcription regulation</keyword>
<dbReference type="Gene3D" id="1.10.10.10">
    <property type="entry name" value="Winged helix-like DNA-binding domain superfamily/Winged helix DNA-binding domain"/>
    <property type="match status" value="1"/>
</dbReference>
<dbReference type="PANTHER" id="PTHR30118">
    <property type="entry name" value="HTH-TYPE TRANSCRIPTIONAL REGULATOR LEUO-RELATED"/>
    <property type="match status" value="1"/>
</dbReference>
<dbReference type="InterPro" id="IPR036390">
    <property type="entry name" value="WH_DNA-bd_sf"/>
</dbReference>
<protein>
    <submittedName>
        <fullName evidence="6">LysR family transcriptional regulator</fullName>
    </submittedName>
</protein>
<dbReference type="SUPFAM" id="SSF46785">
    <property type="entry name" value="Winged helix' DNA-binding domain"/>
    <property type="match status" value="1"/>
</dbReference>
<dbReference type="PROSITE" id="PS50931">
    <property type="entry name" value="HTH_LYSR"/>
    <property type="match status" value="1"/>
</dbReference>
<dbReference type="GO" id="GO:0003700">
    <property type="term" value="F:DNA-binding transcription factor activity"/>
    <property type="evidence" value="ECO:0007669"/>
    <property type="project" value="InterPro"/>
</dbReference>
<dbReference type="InterPro" id="IPR005119">
    <property type="entry name" value="LysR_subst-bd"/>
</dbReference>
<keyword evidence="4" id="KW-0804">Transcription</keyword>
<feature type="domain" description="HTH lysR-type" evidence="5">
    <location>
        <begin position="5"/>
        <end position="62"/>
    </location>
</feature>